<reference evidence="2" key="1">
    <citation type="submission" date="2020-04" db="EMBL/GenBank/DDBJ databases">
        <authorList>
            <person name="Zhang T."/>
        </authorList>
    </citation>
    <scope>NUCLEOTIDE SEQUENCE</scope>
    <source>
        <strain evidence="2">HKST-UBA01</strain>
    </source>
</reference>
<dbReference type="AlphaFoldDB" id="A0A955LG64"/>
<name>A0A955LG64_UNCKA</name>
<evidence type="ECO:0000313" key="2">
    <source>
        <dbReference type="EMBL" id="MCA9389990.1"/>
    </source>
</evidence>
<accession>A0A955LG64</accession>
<evidence type="ECO:0008006" key="4">
    <source>
        <dbReference type="Google" id="ProtNLM"/>
    </source>
</evidence>
<gene>
    <name evidence="2" type="ORF">KC571_01185</name>
</gene>
<proteinExistence type="predicted"/>
<organism evidence="2 3">
    <name type="scientific">candidate division WWE3 bacterium</name>
    <dbReference type="NCBI Taxonomy" id="2053526"/>
    <lineage>
        <taxon>Bacteria</taxon>
        <taxon>Katanobacteria</taxon>
    </lineage>
</organism>
<evidence type="ECO:0000313" key="3">
    <source>
        <dbReference type="Proteomes" id="UP000701698"/>
    </source>
</evidence>
<keyword evidence="1" id="KW-0472">Membrane</keyword>
<evidence type="ECO:0000256" key="1">
    <source>
        <dbReference type="SAM" id="Phobius"/>
    </source>
</evidence>
<keyword evidence="1" id="KW-1133">Transmembrane helix</keyword>
<feature type="transmembrane region" description="Helical" evidence="1">
    <location>
        <begin position="41"/>
        <end position="64"/>
    </location>
</feature>
<dbReference type="EMBL" id="JAGQKX010000018">
    <property type="protein sequence ID" value="MCA9389990.1"/>
    <property type="molecule type" value="Genomic_DNA"/>
</dbReference>
<reference evidence="2" key="2">
    <citation type="journal article" date="2021" name="Microbiome">
        <title>Successional dynamics and alternative stable states in a saline activated sludge microbial community over 9 years.</title>
        <authorList>
            <person name="Wang Y."/>
            <person name="Ye J."/>
            <person name="Ju F."/>
            <person name="Liu L."/>
            <person name="Boyd J.A."/>
            <person name="Deng Y."/>
            <person name="Parks D.H."/>
            <person name="Jiang X."/>
            <person name="Yin X."/>
            <person name="Woodcroft B.J."/>
            <person name="Tyson G.W."/>
            <person name="Hugenholtz P."/>
            <person name="Polz M.F."/>
            <person name="Zhang T."/>
        </authorList>
    </citation>
    <scope>NUCLEOTIDE SEQUENCE</scope>
    <source>
        <strain evidence="2">HKST-UBA01</strain>
    </source>
</reference>
<keyword evidence="1" id="KW-0812">Transmembrane</keyword>
<comment type="caution">
    <text evidence="2">The sequence shown here is derived from an EMBL/GenBank/DDBJ whole genome shotgun (WGS) entry which is preliminary data.</text>
</comment>
<protein>
    <recommendedName>
        <fullName evidence="4">Mannosyl-glycoprotein endo-beta-N-acetylglucosamidase-like domain-containing protein</fullName>
    </recommendedName>
</protein>
<dbReference type="Proteomes" id="UP000701698">
    <property type="component" value="Unassembled WGS sequence"/>
</dbReference>
<sequence>MGDETDGESSIHETMSARAQSRYNIFLNTVQRRFSILSIGLFGLVAWMGISLFVFGSIVGIYVMQYNPQTNASTDQTYKPHSLFASVPRVVQLAGFIQGENDPRAAMLESYLFAKGSPMSSAARTFVQVADQCPMDWTLLPAIAGKESSFGKIIPYNSYNAFGWAVYTGQSSGAVFDSWDHAVQIVGEGLCENYIKNGRNTPELIEVYYTPISANTHGGWRSDVTYFMDEIKHWWDN</sequence>